<accession>A0AAJ7L7A7</accession>
<comment type="similarity">
    <text evidence="1">Belongs to the RdRP family.</text>
</comment>
<dbReference type="KEGG" id="goe:100901929"/>
<organism evidence="4 5">
    <name type="scientific">Galendromus occidentalis</name>
    <name type="common">western predatory mite</name>
    <dbReference type="NCBI Taxonomy" id="34638"/>
    <lineage>
        <taxon>Eukaryota</taxon>
        <taxon>Metazoa</taxon>
        <taxon>Ecdysozoa</taxon>
        <taxon>Arthropoda</taxon>
        <taxon>Chelicerata</taxon>
        <taxon>Arachnida</taxon>
        <taxon>Acari</taxon>
        <taxon>Parasitiformes</taxon>
        <taxon>Mesostigmata</taxon>
        <taxon>Gamasina</taxon>
        <taxon>Phytoseioidea</taxon>
        <taxon>Phytoseiidae</taxon>
        <taxon>Typhlodrominae</taxon>
        <taxon>Galendromus</taxon>
    </lineage>
</organism>
<dbReference type="GeneID" id="100901929"/>
<evidence type="ECO:0000313" key="4">
    <source>
        <dbReference type="Proteomes" id="UP000694867"/>
    </source>
</evidence>
<dbReference type="Proteomes" id="UP000694867">
    <property type="component" value="Unplaced"/>
</dbReference>
<dbReference type="EC" id="2.7.7.48" evidence="1"/>
<protein>
    <recommendedName>
        <fullName evidence="1">RNA-dependent RNA polymerase</fullName>
        <ecNumber evidence="1">2.7.7.48</ecNumber>
    </recommendedName>
</protein>
<reference evidence="5" key="1">
    <citation type="submission" date="2025-08" db="UniProtKB">
        <authorList>
            <consortium name="RefSeq"/>
        </authorList>
    </citation>
    <scope>IDENTIFICATION</scope>
</reference>
<keyword evidence="4" id="KW-1185">Reference proteome</keyword>
<dbReference type="InterPro" id="IPR007855">
    <property type="entry name" value="RDRP"/>
</dbReference>
<dbReference type="RefSeq" id="XP_018496033.1">
    <property type="nucleotide sequence ID" value="XM_018640517.1"/>
</dbReference>
<keyword evidence="1" id="KW-0808">Transferase</keyword>
<evidence type="ECO:0000259" key="2">
    <source>
        <dbReference type="Pfam" id="PF05183"/>
    </source>
</evidence>
<keyword evidence="1" id="KW-0696">RNA-directed RNA polymerase</keyword>
<name>A0AAJ7L7A7_9ACAR</name>
<evidence type="ECO:0000259" key="3">
    <source>
        <dbReference type="Pfam" id="PF25359"/>
    </source>
</evidence>
<feature type="domain" description="PH-like" evidence="3">
    <location>
        <begin position="117"/>
        <end position="285"/>
    </location>
</feature>
<dbReference type="Pfam" id="PF05183">
    <property type="entry name" value="RdRP"/>
    <property type="match status" value="1"/>
</dbReference>
<comment type="catalytic activity">
    <reaction evidence="1">
        <text>RNA(n) + a ribonucleoside 5'-triphosphate = RNA(n+1) + diphosphate</text>
        <dbReference type="Rhea" id="RHEA:21248"/>
        <dbReference type="Rhea" id="RHEA-COMP:14527"/>
        <dbReference type="Rhea" id="RHEA-COMP:17342"/>
        <dbReference type="ChEBI" id="CHEBI:33019"/>
        <dbReference type="ChEBI" id="CHEBI:61557"/>
        <dbReference type="ChEBI" id="CHEBI:140395"/>
        <dbReference type="EC" id="2.7.7.48"/>
    </reaction>
</comment>
<dbReference type="PANTHER" id="PTHR23079:SF55">
    <property type="entry name" value="RNA-DIRECTED RNA POLYMERASE"/>
    <property type="match status" value="1"/>
</dbReference>
<dbReference type="Pfam" id="PF25359">
    <property type="entry name" value="PH_met_RdRP"/>
    <property type="match status" value="1"/>
</dbReference>
<feature type="domain" description="RDRP core" evidence="2">
    <location>
        <begin position="448"/>
        <end position="935"/>
    </location>
</feature>
<evidence type="ECO:0000256" key="1">
    <source>
        <dbReference type="RuleBase" id="RU363098"/>
    </source>
</evidence>
<dbReference type="InterPro" id="IPR057596">
    <property type="entry name" value="RDRP_core"/>
</dbReference>
<dbReference type="PANTHER" id="PTHR23079">
    <property type="entry name" value="RNA-DEPENDENT RNA POLYMERASE"/>
    <property type="match status" value="1"/>
</dbReference>
<gene>
    <name evidence="5" type="primary">LOC100901929</name>
</gene>
<dbReference type="GO" id="GO:0030422">
    <property type="term" value="P:siRNA processing"/>
    <property type="evidence" value="ECO:0007669"/>
    <property type="project" value="TreeGrafter"/>
</dbReference>
<proteinExistence type="inferred from homology"/>
<keyword evidence="1" id="KW-0548">Nucleotidyltransferase</keyword>
<evidence type="ECO:0000313" key="5">
    <source>
        <dbReference type="RefSeq" id="XP_018496033.1"/>
    </source>
</evidence>
<dbReference type="GO" id="GO:0031380">
    <property type="term" value="C:nuclear RNA-directed RNA polymerase complex"/>
    <property type="evidence" value="ECO:0007669"/>
    <property type="project" value="TreeGrafter"/>
</dbReference>
<dbReference type="GO" id="GO:0003723">
    <property type="term" value="F:RNA binding"/>
    <property type="evidence" value="ECO:0007669"/>
    <property type="project" value="UniProtKB-KW"/>
</dbReference>
<dbReference type="GO" id="GO:0003968">
    <property type="term" value="F:RNA-directed RNA polymerase activity"/>
    <property type="evidence" value="ECO:0007669"/>
    <property type="project" value="UniProtKB-KW"/>
</dbReference>
<sequence>MGLTEKLEIDVLSTDKISKKIFNEKFGAEPPSTELIRIESDTLGISGWYKYRCSFDLPPSLDKFLYVVDRFCHLFEGDARIDADPLIEDIEDEVESEHKFAKVHHFALGAWMGLSRFIERFSSQRNDSVCRSISRIQASFFYDRRFMEIYFEDHMAGHKRHDVYKLKIAYEDITQIVIKKELRNRDAFHGISNKKEPKSLFLHVKKIAAYRWSDQEKEAYEYFFDGEWERTPNFGALKGPTYCGCVGTATVVKFKLDPESTRGENRMDAIYGLLGAANAPVYFANVLTVGMPKNVQPLACDKAPQEIRWALSCIHSLSPEISLKMALEGNSKEIQEILVTCAKEDSSSLASALYNIYFNLHNYSLIDIELAIKDSFSSARKGKSSGTSIINQKLPQDLYLVKRAIVCPSKTIVKPPTVVRVSALLRSVDPEKVMCPSQRKSRGASKSTGKTYYFLGNSKSQAEDFSFWAYAIEKGDTDTISSVRERLGITGNLARRIAVQDLVFAEALGAVSIDPSWVSEESEDVPAASDFKHGIGRISEAALRTVVENCHWSRTLCSAIRVVHGGRRGTLVYDPSLEGSRIIYRKSQTVIKSEDSTLYLIERSEIKNAAFDRTFISTLSSKADGLTEEFSVEDFLTPLYELLTEPLSLYSTGARVKRVAAEPVLDHIFREGEDLYGYDKRGDGLFRQAVRCKALKALRDLKKLKQHMTNAYEIMPVVDELELLEEGEVFIQVCSPGGDLRVLSGDLVLARKDAMHLEEFRRVTAVNRPDVVGALGHLFNCVVLPSKGGSRPLEFLAREASYAGESDIILIASHPDEEPAFLFKRNDPPRSTSIAVGPAVDSGCDIETHFFNYLSYVSFNDFEEVFCALADYLPQHASSESCIRAGAQQRLLDKYRRGGREGAPLPKVVKFPHFLEKISDGKTYCSTRPLAHIYQKGRAIDTKYFEETLMMTDDVTFQPELQVEGSQVFAEVAERDMRSFKRELGGIAALHEISVDEVLTGTIFSNRGQYSSSERRSNIEATVKLQVKHLALICRRRFKKGVEKASEVEVLQKISAYYVASREFPDGGGYAFPWMLPDLMRNLIERLEPKRPLVPDSELLEKLRASLADCGDVKLATHANIGKILTKWYRVNRNVFPFSPGDSEYFSEKFRDFVRQAHGKAIEVFAGSEEEENCSSRVMSNPQDLLAETFRQFFLLSVEEPIVKFGRDQLFMMALQSLQLNTLARITATCSLRTLLDPKKIIRNTIESKRILLPLDIKDTKYIRATESDLRKCEAELCDFTGCCRAKIRLVPRLETSECDYEEIIATGTWFALANLENVVLQPEFRSVRLSIRRNEERLRLRDLQANDN</sequence>
<dbReference type="InterPro" id="IPR057493">
    <property type="entry name" value="PH_RdRP-assoc"/>
</dbReference>
<keyword evidence="1" id="KW-0694">RNA-binding</keyword>